<evidence type="ECO:0000313" key="7">
    <source>
        <dbReference type="Proteomes" id="UP000469462"/>
    </source>
</evidence>
<dbReference type="Gene3D" id="3.40.190.10">
    <property type="entry name" value="Periplasmic binding protein-like II"/>
    <property type="match status" value="2"/>
</dbReference>
<dbReference type="PANTHER" id="PTHR30118">
    <property type="entry name" value="HTH-TYPE TRANSCRIPTIONAL REGULATOR LEUO-RELATED"/>
    <property type="match status" value="1"/>
</dbReference>
<proteinExistence type="inferred from homology"/>
<dbReference type="SUPFAM" id="SSF46785">
    <property type="entry name" value="Winged helix' DNA-binding domain"/>
    <property type="match status" value="1"/>
</dbReference>
<dbReference type="InterPro" id="IPR000847">
    <property type="entry name" value="LysR_HTH_N"/>
</dbReference>
<feature type="domain" description="HTH lysR-type" evidence="5">
    <location>
        <begin position="4"/>
        <end position="61"/>
    </location>
</feature>
<keyword evidence="4" id="KW-0804">Transcription</keyword>
<dbReference type="Proteomes" id="UP000469462">
    <property type="component" value="Unassembled WGS sequence"/>
</dbReference>
<keyword evidence="3" id="KW-0238">DNA-binding</keyword>
<dbReference type="InterPro" id="IPR036388">
    <property type="entry name" value="WH-like_DNA-bd_sf"/>
</dbReference>
<evidence type="ECO:0000256" key="4">
    <source>
        <dbReference type="ARBA" id="ARBA00023163"/>
    </source>
</evidence>
<protein>
    <submittedName>
        <fullName evidence="6">LysR family transcriptional regulator</fullName>
    </submittedName>
</protein>
<dbReference type="PANTHER" id="PTHR30118:SF15">
    <property type="entry name" value="TRANSCRIPTIONAL REGULATORY PROTEIN"/>
    <property type="match status" value="1"/>
</dbReference>
<dbReference type="CDD" id="cd08417">
    <property type="entry name" value="PBP2_Nitroaromatics_like"/>
    <property type="match status" value="1"/>
</dbReference>
<gene>
    <name evidence="6" type="ORF">GBM96_07220</name>
</gene>
<dbReference type="RefSeq" id="WP_139687164.1">
    <property type="nucleotide sequence ID" value="NZ_WEHW01000023.1"/>
</dbReference>
<evidence type="ECO:0000313" key="6">
    <source>
        <dbReference type="EMBL" id="KAB7651021.1"/>
    </source>
</evidence>
<comment type="similarity">
    <text evidence="1">Belongs to the LysR transcriptional regulatory family.</text>
</comment>
<evidence type="ECO:0000256" key="3">
    <source>
        <dbReference type="ARBA" id="ARBA00023125"/>
    </source>
</evidence>
<dbReference type="InterPro" id="IPR005119">
    <property type="entry name" value="LysR_subst-bd"/>
</dbReference>
<name>A0AAI9WMY6_9BURK</name>
<organism evidence="6 7">
    <name type="scientific">Sutterella seckii</name>
    <dbReference type="NCBI Taxonomy" id="1944635"/>
    <lineage>
        <taxon>Bacteria</taxon>
        <taxon>Pseudomonadati</taxon>
        <taxon>Pseudomonadota</taxon>
        <taxon>Betaproteobacteria</taxon>
        <taxon>Burkholderiales</taxon>
        <taxon>Sutterellaceae</taxon>
        <taxon>Sutterella</taxon>
    </lineage>
</organism>
<dbReference type="Pfam" id="PF00126">
    <property type="entry name" value="HTH_1"/>
    <property type="match status" value="1"/>
</dbReference>
<dbReference type="PROSITE" id="PS50931">
    <property type="entry name" value="HTH_LYSR"/>
    <property type="match status" value="1"/>
</dbReference>
<evidence type="ECO:0000259" key="5">
    <source>
        <dbReference type="PROSITE" id="PS50931"/>
    </source>
</evidence>
<dbReference type="InterPro" id="IPR037402">
    <property type="entry name" value="YidZ_PBP2"/>
</dbReference>
<evidence type="ECO:0000256" key="1">
    <source>
        <dbReference type="ARBA" id="ARBA00009437"/>
    </source>
</evidence>
<dbReference type="Pfam" id="PF03466">
    <property type="entry name" value="LysR_substrate"/>
    <property type="match status" value="1"/>
</dbReference>
<evidence type="ECO:0000256" key="2">
    <source>
        <dbReference type="ARBA" id="ARBA00023015"/>
    </source>
</evidence>
<dbReference type="SUPFAM" id="SSF53850">
    <property type="entry name" value="Periplasmic binding protein-like II"/>
    <property type="match status" value="1"/>
</dbReference>
<dbReference type="Gene3D" id="1.10.10.10">
    <property type="entry name" value="Winged helix-like DNA-binding domain superfamily/Winged helix DNA-binding domain"/>
    <property type="match status" value="1"/>
</dbReference>
<dbReference type="GO" id="GO:0003700">
    <property type="term" value="F:DNA-binding transcription factor activity"/>
    <property type="evidence" value="ECO:0007669"/>
    <property type="project" value="InterPro"/>
</dbReference>
<dbReference type="InterPro" id="IPR050389">
    <property type="entry name" value="LysR-type_TF"/>
</dbReference>
<keyword evidence="7" id="KW-1185">Reference proteome</keyword>
<dbReference type="EMBL" id="WEHW01000023">
    <property type="protein sequence ID" value="KAB7651021.1"/>
    <property type="molecule type" value="Genomic_DNA"/>
</dbReference>
<sequence length="320" mass="36378">MLDLRLTHLALLAEIVSTGSLSEAAQHLGLTVASASRMLKKMQEDFDDPLFIRVWRGLTPTDTTKRMMPVVRELLERMEELEYQKHFSPEKLKGTITIGAADNALVSLLPPVIRAVRDKAPGLSFRLLPLDGRQFQRLAEGGLDFLLYPTLNLPELPAHFFGINLFRVSRSLLVDRNHPLAARYAAGEALTIEAIRMYPRILIKLQDSSRGPVFDISLPELRSSQTFIELPYFLGAPYFLEGTEYTLLLPTRTARFFARQIPRLIAIPYEGEYAENFTRLIWHERSDKSIPMQWLRSMFAMHAGENDAEQPPDQQEKGAS</sequence>
<keyword evidence="2" id="KW-0805">Transcription regulation</keyword>
<dbReference type="GO" id="GO:0003677">
    <property type="term" value="F:DNA binding"/>
    <property type="evidence" value="ECO:0007669"/>
    <property type="project" value="UniProtKB-KW"/>
</dbReference>
<dbReference type="InterPro" id="IPR036390">
    <property type="entry name" value="WH_DNA-bd_sf"/>
</dbReference>
<accession>A0AAI9WMY6</accession>
<dbReference type="AlphaFoldDB" id="A0AAI9WMY6"/>
<reference evidence="6 7" key="1">
    <citation type="submission" date="2019-10" db="EMBL/GenBank/DDBJ databases">
        <title>Genome diversity of Sutterella seckii.</title>
        <authorList>
            <person name="Chaplin A.V."/>
            <person name="Sokolova S.R."/>
            <person name="Mosin K.A."/>
            <person name="Ivanova E.L."/>
            <person name="Kochetkova T.O."/>
            <person name="Goltsov A.Y."/>
            <person name="Trofimov D.Y."/>
            <person name="Efimov B.A."/>
        </authorList>
    </citation>
    <scope>NUCLEOTIDE SEQUENCE [LARGE SCALE GENOMIC DNA]</scope>
    <source>
        <strain evidence="6 7">ASD3426</strain>
    </source>
</reference>
<comment type="caution">
    <text evidence="6">The sequence shown here is derived from an EMBL/GenBank/DDBJ whole genome shotgun (WGS) entry which is preliminary data.</text>
</comment>